<protein>
    <recommendedName>
        <fullName evidence="5">Intersectin-EH binding protein Ibp1</fullName>
    </recommendedName>
</protein>
<feature type="chain" id="PRO_5016430149" description="Intersectin-EH binding protein Ibp1" evidence="2">
    <location>
        <begin position="31"/>
        <end position="101"/>
    </location>
</feature>
<accession>A0A318HHC5</accession>
<sequence>MKRNITTLVGAGAIITGALFVAMPAAPAFAVCNEGTPNCLRVDAGHQKVQDQLNSAETSGQCAGPDGFCDDSIPGSDVTPEEGAAKPTTKPVTIHAPVLAK</sequence>
<dbReference type="AlphaFoldDB" id="A0A318HHC5"/>
<feature type="signal peptide" evidence="2">
    <location>
        <begin position="1"/>
        <end position="30"/>
    </location>
</feature>
<comment type="caution">
    <text evidence="3">The sequence shown here is derived from an EMBL/GenBank/DDBJ whole genome shotgun (WGS) entry which is preliminary data.</text>
</comment>
<keyword evidence="2" id="KW-0732">Signal</keyword>
<name>A0A318HHC5_9MYCO</name>
<organism evidence="3 4">
    <name type="scientific">Mycolicibacterium moriokaense</name>
    <dbReference type="NCBI Taxonomy" id="39691"/>
    <lineage>
        <taxon>Bacteria</taxon>
        <taxon>Bacillati</taxon>
        <taxon>Actinomycetota</taxon>
        <taxon>Actinomycetes</taxon>
        <taxon>Mycobacteriales</taxon>
        <taxon>Mycobacteriaceae</taxon>
        <taxon>Mycolicibacterium</taxon>
    </lineage>
</organism>
<gene>
    <name evidence="3" type="ORF">C8E89_107124</name>
</gene>
<feature type="region of interest" description="Disordered" evidence="1">
    <location>
        <begin position="69"/>
        <end position="101"/>
    </location>
</feature>
<dbReference type="Proteomes" id="UP000247781">
    <property type="component" value="Unassembled WGS sequence"/>
</dbReference>
<evidence type="ECO:0000256" key="1">
    <source>
        <dbReference type="SAM" id="MobiDB-lite"/>
    </source>
</evidence>
<evidence type="ECO:0000313" key="4">
    <source>
        <dbReference type="Proteomes" id="UP000247781"/>
    </source>
</evidence>
<dbReference type="EMBL" id="QJJU01000007">
    <property type="protein sequence ID" value="PXX08819.1"/>
    <property type="molecule type" value="Genomic_DNA"/>
</dbReference>
<keyword evidence="4" id="KW-1185">Reference proteome</keyword>
<dbReference type="RefSeq" id="WP_110316450.1">
    <property type="nucleotide sequence ID" value="NZ_QJJU01000007.1"/>
</dbReference>
<dbReference type="OrthoDB" id="4766156at2"/>
<proteinExistence type="predicted"/>
<reference evidence="4" key="1">
    <citation type="submission" date="2018-05" db="EMBL/GenBank/DDBJ databases">
        <authorList>
            <person name="Deangelis K."/>
            <person name="Huntemann M."/>
            <person name="Clum A."/>
            <person name="Pillay M."/>
            <person name="Palaniappan K."/>
            <person name="Varghese N."/>
            <person name="Mikhailova N."/>
            <person name="Stamatis D."/>
            <person name="Reddy T."/>
            <person name="Daum C."/>
            <person name="Shapiro N."/>
            <person name="Ivanova N."/>
            <person name="Kyrpides N."/>
            <person name="Woyke T."/>
        </authorList>
    </citation>
    <scope>NUCLEOTIDE SEQUENCE [LARGE SCALE GENOMIC DNA]</scope>
    <source>
        <strain evidence="4">GAS496</strain>
    </source>
</reference>
<evidence type="ECO:0000313" key="3">
    <source>
        <dbReference type="EMBL" id="PXX08819.1"/>
    </source>
</evidence>
<reference evidence="3 4" key="2">
    <citation type="submission" date="2018-06" db="EMBL/GenBank/DDBJ databases">
        <title>Sequencing of bacterial isolates from soil warming experiment in Harvard Forest, Massachusetts, USA.</title>
        <authorList>
            <person name="Deangelis K.PhD."/>
        </authorList>
    </citation>
    <scope>NUCLEOTIDE SEQUENCE [LARGE SCALE GENOMIC DNA]</scope>
    <source>
        <strain evidence="3 4">GAS496</strain>
    </source>
</reference>
<evidence type="ECO:0000256" key="2">
    <source>
        <dbReference type="SAM" id="SignalP"/>
    </source>
</evidence>
<evidence type="ECO:0008006" key="5">
    <source>
        <dbReference type="Google" id="ProtNLM"/>
    </source>
</evidence>